<evidence type="ECO:0000313" key="5">
    <source>
        <dbReference type="EMBL" id="KAI3404694.2"/>
    </source>
</evidence>
<proteinExistence type="predicted"/>
<dbReference type="PANTHER" id="PTHR39597">
    <property type="entry name" value="UBA DOMAIN-CONTAINING PROTEIN RUP1"/>
    <property type="match status" value="1"/>
</dbReference>
<dbReference type="PROSITE" id="PS51140">
    <property type="entry name" value="CUE"/>
    <property type="match status" value="1"/>
</dbReference>
<feature type="domain" description="UBA" evidence="3">
    <location>
        <begin position="1"/>
        <end position="40"/>
    </location>
</feature>
<evidence type="ECO:0000259" key="4">
    <source>
        <dbReference type="PROSITE" id="PS51140"/>
    </source>
</evidence>
<organism evidence="5 6">
    <name type="scientific">Candida oxycetoniae</name>
    <dbReference type="NCBI Taxonomy" id="497107"/>
    <lineage>
        <taxon>Eukaryota</taxon>
        <taxon>Fungi</taxon>
        <taxon>Dikarya</taxon>
        <taxon>Ascomycota</taxon>
        <taxon>Saccharomycotina</taxon>
        <taxon>Pichiomycetes</taxon>
        <taxon>Debaryomycetaceae</taxon>
        <taxon>Candida/Lodderomyces clade</taxon>
        <taxon>Candida</taxon>
    </lineage>
</organism>
<feature type="region of interest" description="Disordered" evidence="2">
    <location>
        <begin position="547"/>
        <end position="571"/>
    </location>
</feature>
<evidence type="ECO:0000256" key="2">
    <source>
        <dbReference type="SAM" id="MobiDB-lite"/>
    </source>
</evidence>
<accession>A0AAI9WY27</accession>
<dbReference type="EMBL" id="JAHUZD010000089">
    <property type="protein sequence ID" value="KAI3404694.2"/>
    <property type="molecule type" value="Genomic_DNA"/>
</dbReference>
<dbReference type="GO" id="GO:0043130">
    <property type="term" value="F:ubiquitin binding"/>
    <property type="evidence" value="ECO:0007669"/>
    <property type="project" value="InterPro"/>
</dbReference>
<reference evidence="5" key="1">
    <citation type="journal article" date="2022" name="DNA Res.">
        <title>Genome analysis of five recently described species of the CUG-Ser clade uncovers Candida theae as a new hybrid lineage with pathogenic potential in the Candida parapsilosis species complex.</title>
        <authorList>
            <person name="Mixao V."/>
            <person name="Del Olmo V."/>
            <person name="Hegedusova E."/>
            <person name="Saus E."/>
            <person name="Pryszcz L."/>
            <person name="Cillingova A."/>
            <person name="Nosek J."/>
            <person name="Gabaldon T."/>
        </authorList>
    </citation>
    <scope>NUCLEOTIDE SEQUENCE</scope>
    <source>
        <strain evidence="5">CBS 10844</strain>
    </source>
</reference>
<evidence type="ECO:0008006" key="7">
    <source>
        <dbReference type="Google" id="ProtNLM"/>
    </source>
</evidence>
<dbReference type="Proteomes" id="UP001202479">
    <property type="component" value="Unassembled WGS sequence"/>
</dbReference>
<dbReference type="GO" id="GO:0016579">
    <property type="term" value="P:protein deubiquitination"/>
    <property type="evidence" value="ECO:0007669"/>
    <property type="project" value="TreeGrafter"/>
</dbReference>
<evidence type="ECO:0000259" key="3">
    <source>
        <dbReference type="PROSITE" id="PS50030"/>
    </source>
</evidence>
<dbReference type="InterPro" id="IPR003892">
    <property type="entry name" value="CUE"/>
</dbReference>
<keyword evidence="1" id="KW-0833">Ubl conjugation pathway</keyword>
<gene>
    <name evidence="5" type="ORF">KGF56_002528</name>
</gene>
<protein>
    <recommendedName>
        <fullName evidence="7">UBA domain-containing protein</fullName>
    </recommendedName>
</protein>
<dbReference type="RefSeq" id="XP_049180439.1">
    <property type="nucleotide sequence ID" value="XM_049323767.1"/>
</dbReference>
<dbReference type="InterPro" id="IPR015940">
    <property type="entry name" value="UBA"/>
</dbReference>
<feature type="domain" description="CUE" evidence="4">
    <location>
        <begin position="1"/>
        <end position="42"/>
    </location>
</feature>
<dbReference type="SMART" id="SM00165">
    <property type="entry name" value="UBA"/>
    <property type="match status" value="1"/>
</dbReference>
<evidence type="ECO:0000256" key="1">
    <source>
        <dbReference type="ARBA" id="ARBA00022786"/>
    </source>
</evidence>
<comment type="caution">
    <text evidence="5">The sequence shown here is derived from an EMBL/GenBank/DDBJ whole genome shotgun (WGS) entry which is preliminary data.</text>
</comment>
<evidence type="ECO:0000313" key="6">
    <source>
        <dbReference type="Proteomes" id="UP001202479"/>
    </source>
</evidence>
<dbReference type="PROSITE" id="PS50030">
    <property type="entry name" value="UBA"/>
    <property type="match status" value="1"/>
</dbReference>
<name>A0AAI9WY27_9ASCO</name>
<dbReference type="GeneID" id="73380145"/>
<keyword evidence="6" id="KW-1185">Reference proteome</keyword>
<dbReference type="PANTHER" id="PTHR39597:SF1">
    <property type="entry name" value="UBA DOMAIN-CONTAINING PROTEIN RUP1"/>
    <property type="match status" value="1"/>
</dbReference>
<dbReference type="CDD" id="cd14297">
    <property type="entry name" value="UBA2_spUBP14_like"/>
    <property type="match status" value="1"/>
</dbReference>
<dbReference type="AlphaFoldDB" id="A0AAI9WY27"/>
<dbReference type="Pfam" id="PF22562">
    <property type="entry name" value="UBA_7"/>
    <property type="match status" value="1"/>
</dbReference>
<dbReference type="Gene3D" id="1.10.8.10">
    <property type="entry name" value="DNA helicase RuvA subunit, C-terminal domain"/>
    <property type="match status" value="1"/>
</dbReference>
<dbReference type="GO" id="GO:0005634">
    <property type="term" value="C:nucleus"/>
    <property type="evidence" value="ECO:0007669"/>
    <property type="project" value="TreeGrafter"/>
</dbReference>
<sequence length="571" mass="65402">MELDKLKQLQEMGFSQEQAETALRQSQNDLEQAIGYLFNDTEQQISYNNDNNTTEFIEDTVQISNPQDIPSFAPLSGFTYDSIEYTGWREDSEQSESGQDSLFEHPEVFLRGENLPPAVVPTRMSTTEGFIVAFYIVLSQVKALRDVIFSKELDQEFSNRWFDEPQKVSQTNESREYLFIRVLQLMMAFLSPNISKRAFISADIIYGTLSDTLVDSDLDDWDDALKHVTAHLENAVKLVLAKDVSSLMLSRIRSEDGQINELNIINVDHENRGDSVRDTFNNLFWRETPYLFETIAPVLAIQLNAEENGNDSRPLTVDEFFYPSLFSTEYQSIIDMMKANKLRIAKERSAATTRIMSSTSFEGKKIKSLLESTQKHLEKTNEIESFEDISNLSASIKSELVHLNETLKNLNLDYARFDSLNHDNVLQQIENTNDLTTQTPEKYFLTGIVFSDTEYLYKVFSLNQPEQWALFRAVSRTDGRIVDFSSKFLTFEEVQSYVQKQSTYPNKSMLLVYCNEKSVCGEATPLPDSLQKFFEKDGESLLKEAAEQKHKYVDDTDEPASINKESPGAEN</sequence>
<dbReference type="InterPro" id="IPR055335">
    <property type="entry name" value="Ucp6/RUP1"/>
</dbReference>
<dbReference type="GO" id="GO:0005829">
    <property type="term" value="C:cytosol"/>
    <property type="evidence" value="ECO:0007669"/>
    <property type="project" value="TreeGrafter"/>
</dbReference>
<dbReference type="SUPFAM" id="SSF46934">
    <property type="entry name" value="UBA-like"/>
    <property type="match status" value="1"/>
</dbReference>
<dbReference type="InterPro" id="IPR009060">
    <property type="entry name" value="UBA-like_sf"/>
</dbReference>